<dbReference type="eggNOG" id="KOG4145">
    <property type="taxonomic scope" value="Eukaryota"/>
</dbReference>
<dbReference type="PANTHER" id="PTHR12045:SF3">
    <property type="entry name" value="INACTIVE ALLANTOICASE-RELATED"/>
    <property type="match status" value="1"/>
</dbReference>
<evidence type="ECO:0000313" key="5">
    <source>
        <dbReference type="Proteomes" id="UP000050525"/>
    </source>
</evidence>
<comment type="caution">
    <text evidence="4">The sequence shown here is derived from an EMBL/GenBank/DDBJ whole genome shotgun (WGS) entry which is preliminary data.</text>
</comment>
<gene>
    <name evidence="4" type="primary">ALLC</name>
    <name evidence="4" type="ORF">Y1Q_0011264</name>
</gene>
<organism evidence="4 5">
    <name type="scientific">Alligator mississippiensis</name>
    <name type="common">American alligator</name>
    <dbReference type="NCBI Taxonomy" id="8496"/>
    <lineage>
        <taxon>Eukaryota</taxon>
        <taxon>Metazoa</taxon>
        <taxon>Chordata</taxon>
        <taxon>Craniata</taxon>
        <taxon>Vertebrata</taxon>
        <taxon>Euteleostomi</taxon>
        <taxon>Archelosauria</taxon>
        <taxon>Archosauria</taxon>
        <taxon>Crocodylia</taxon>
        <taxon>Alligatoridae</taxon>
        <taxon>Alligatorinae</taxon>
        <taxon>Alligator</taxon>
    </lineage>
</organism>
<proteinExistence type="inferred from homology"/>
<dbReference type="Proteomes" id="UP000050525">
    <property type="component" value="Unassembled WGS sequence"/>
</dbReference>
<feature type="domain" description="Allantoicase" evidence="3">
    <location>
        <begin position="77"/>
        <end position="250"/>
    </location>
</feature>
<evidence type="ECO:0000256" key="2">
    <source>
        <dbReference type="ARBA" id="ARBA00031078"/>
    </source>
</evidence>
<comment type="similarity">
    <text evidence="1">Belongs to the allantoicase family.</text>
</comment>
<dbReference type="AlphaFoldDB" id="A0A151N822"/>
<accession>A0A151N822</accession>
<dbReference type="FunFam" id="2.60.120.260:FF:000085">
    <property type="entry name" value="probable allantoicase"/>
    <property type="match status" value="1"/>
</dbReference>
<dbReference type="Gene3D" id="2.60.120.260">
    <property type="entry name" value="Galactose-binding domain-like"/>
    <property type="match status" value="2"/>
</dbReference>
<feature type="domain" description="Allantoicase" evidence="3">
    <location>
        <begin position="272"/>
        <end position="427"/>
    </location>
</feature>
<dbReference type="InterPro" id="IPR005164">
    <property type="entry name" value="Allantoicase"/>
</dbReference>
<dbReference type="Pfam" id="PF03561">
    <property type="entry name" value="Allantoicase"/>
    <property type="match status" value="2"/>
</dbReference>
<dbReference type="HAMAP" id="MF_00813">
    <property type="entry name" value="Allantoicase"/>
    <property type="match status" value="1"/>
</dbReference>
<sequence length="432" mass="48475">MCKCVHTHMWPACSQDGWWEQLQLLDAADAGVEDIRTGSQTSASAFTGKMAAHLKEEKTQVLPDFLNLNDLACKTMGGKVLFATDDFFAPADNLLKKQNPEFKVDTFTAYGKWMDGWETRRKRTPGHDWCIIQLGVPGTIHGFEVNTSFFAGNCAPRISVQAACLKQVEIPELWPRGDRIGTAASDEEFEAVKKMKSEEWNFLVPMTELKPGSLDISQSYFSANSKQRWTHVRFNIYPDGGIARFKVFGIIQKDWSASGLNDLHDLVAMANGGVCVGFSSTQLGHPQNILWPGKATSMKDGWETARRMDRPPVVKVDDKGILLIPGHEWAVFRLAHPGIITHIEIDTTHFKGNFPDTCQVEACVLNAEEEKECLTQKWNLKKGLKWIPLLSVAKLKPNKRHFFDGTVMQMQDAITHVRLIICPDGGTRIIQF</sequence>
<evidence type="ECO:0000259" key="3">
    <source>
        <dbReference type="Pfam" id="PF03561"/>
    </source>
</evidence>
<name>A0A151N822_ALLMI</name>
<evidence type="ECO:0000256" key="1">
    <source>
        <dbReference type="ARBA" id="ARBA00009242"/>
    </source>
</evidence>
<dbReference type="PANTHER" id="PTHR12045">
    <property type="entry name" value="ALLANTOICASE"/>
    <property type="match status" value="1"/>
</dbReference>
<dbReference type="SUPFAM" id="SSF49785">
    <property type="entry name" value="Galactose-binding domain-like"/>
    <property type="match status" value="2"/>
</dbReference>
<reference evidence="4 5" key="1">
    <citation type="journal article" date="2012" name="Genome Biol.">
        <title>Sequencing three crocodilian genomes to illuminate the evolution of archosaurs and amniotes.</title>
        <authorList>
            <person name="St John J.A."/>
            <person name="Braun E.L."/>
            <person name="Isberg S.R."/>
            <person name="Miles L.G."/>
            <person name="Chong A.Y."/>
            <person name="Gongora J."/>
            <person name="Dalzell P."/>
            <person name="Moran C."/>
            <person name="Bed'hom B."/>
            <person name="Abzhanov A."/>
            <person name="Burgess S.C."/>
            <person name="Cooksey A.M."/>
            <person name="Castoe T.A."/>
            <person name="Crawford N.G."/>
            <person name="Densmore L.D."/>
            <person name="Drew J.C."/>
            <person name="Edwards S.V."/>
            <person name="Faircloth B.C."/>
            <person name="Fujita M.K."/>
            <person name="Greenwold M.J."/>
            <person name="Hoffmann F.G."/>
            <person name="Howard J.M."/>
            <person name="Iguchi T."/>
            <person name="Janes D.E."/>
            <person name="Khan S.Y."/>
            <person name="Kohno S."/>
            <person name="de Koning A.J."/>
            <person name="Lance S.L."/>
            <person name="McCarthy F.M."/>
            <person name="McCormack J.E."/>
            <person name="Merchant M.E."/>
            <person name="Peterson D.G."/>
            <person name="Pollock D.D."/>
            <person name="Pourmand N."/>
            <person name="Raney B.J."/>
            <person name="Roessler K.A."/>
            <person name="Sanford J.R."/>
            <person name="Sawyer R.H."/>
            <person name="Schmidt C.J."/>
            <person name="Triplett E.W."/>
            <person name="Tuberville T.D."/>
            <person name="Venegas-Anaya M."/>
            <person name="Howard J.T."/>
            <person name="Jarvis E.D."/>
            <person name="Guillette L.J.Jr."/>
            <person name="Glenn T.C."/>
            <person name="Green R.E."/>
            <person name="Ray D.A."/>
        </authorList>
    </citation>
    <scope>NUCLEOTIDE SEQUENCE [LARGE SCALE GENOMIC DNA]</scope>
    <source>
        <strain evidence="4">KSC_2009_1</strain>
    </source>
</reference>
<dbReference type="GO" id="GO:0004037">
    <property type="term" value="F:allantoicase activity"/>
    <property type="evidence" value="ECO:0007669"/>
    <property type="project" value="InterPro"/>
</dbReference>
<evidence type="ECO:0000313" key="4">
    <source>
        <dbReference type="EMBL" id="KYO32936.1"/>
    </source>
</evidence>
<dbReference type="EMBL" id="AKHW03003826">
    <property type="protein sequence ID" value="KYO32936.1"/>
    <property type="molecule type" value="Genomic_DNA"/>
</dbReference>
<dbReference type="NCBIfam" id="TIGR02961">
    <property type="entry name" value="allantoicase"/>
    <property type="match status" value="1"/>
</dbReference>
<dbReference type="InterPro" id="IPR015908">
    <property type="entry name" value="Allantoicase_dom"/>
</dbReference>
<dbReference type="GO" id="GO:0000256">
    <property type="term" value="P:allantoin catabolic process"/>
    <property type="evidence" value="ECO:0007669"/>
    <property type="project" value="InterPro"/>
</dbReference>
<dbReference type="STRING" id="8496.A0A151N822"/>
<dbReference type="InterPro" id="IPR008979">
    <property type="entry name" value="Galactose-bd-like_sf"/>
</dbReference>
<keyword evidence="5" id="KW-1185">Reference proteome</keyword>
<protein>
    <recommendedName>
        <fullName evidence="2">Allantoate amidinohydrolase</fullName>
    </recommendedName>
</protein>
<dbReference type="FunFam" id="2.60.120.260:FF:000077">
    <property type="entry name" value="Probable allantoicase"/>
    <property type="match status" value="1"/>
</dbReference>